<organism evidence="3 4">
    <name type="scientific">Nocardia otitidiscaviarum</name>
    <dbReference type="NCBI Taxonomy" id="1823"/>
    <lineage>
        <taxon>Bacteria</taxon>
        <taxon>Bacillati</taxon>
        <taxon>Actinomycetota</taxon>
        <taxon>Actinomycetes</taxon>
        <taxon>Mycobacteriales</taxon>
        <taxon>Nocardiaceae</taxon>
        <taxon>Nocardia</taxon>
    </lineage>
</organism>
<dbReference type="STRING" id="1406858.GCA_000710895_04288"/>
<dbReference type="OrthoDB" id="8440251at2"/>
<sequence length="480" mass="53138">MRRRWGWFGSKTERRTRTALSPSVFLAVSSGVAVAALTWWVLWLLFGATDARPDRLDLAEIALWVTAGVGVAVALVLAARRQRDHDRGRFSELFGAAALQLGAADVAVRLAGVYAMAGVADEFPERARRQQCIDVLCAYLRLPYAAKEGVNHLVSRTERLEEDGAGVERVYHYRQNDRQVRDTIVRVIAEHLRDTAESSWSACDFDFTEAVLENADFQNAVFAGDSTRFTNTDFVASRVTSFEGARFIGRRVSFQGAAFRGRGVTFQHARFQPQEADRAEPDGTAVSFAEASFSCPTSFESAEFSGARTTFDRATFANQRTNFGEVNFGSALTSFGRVVFDGDRISFDSAEFSGTKVAFTGARFYAEGTSFDGTQLGARQRWRSGGTQEIDFADAEYHGAVSFADAVFEARSVCFTGGDFFGDISFRRAALHAREVSFERPKAWVGTQFDWDDDPGAKPENVKPEHWPPRPVSSQLEPLI</sequence>
<evidence type="ECO:0000256" key="1">
    <source>
        <dbReference type="SAM" id="MobiDB-lite"/>
    </source>
</evidence>
<keyword evidence="2" id="KW-0812">Transmembrane</keyword>
<feature type="transmembrane region" description="Helical" evidence="2">
    <location>
        <begin position="61"/>
        <end position="79"/>
    </location>
</feature>
<evidence type="ECO:0000256" key="2">
    <source>
        <dbReference type="SAM" id="Phobius"/>
    </source>
</evidence>
<name>A0A378YSY1_9NOCA</name>
<reference evidence="3 4" key="1">
    <citation type="submission" date="2018-06" db="EMBL/GenBank/DDBJ databases">
        <authorList>
            <consortium name="Pathogen Informatics"/>
            <person name="Doyle S."/>
        </authorList>
    </citation>
    <scope>NUCLEOTIDE SEQUENCE [LARGE SCALE GENOMIC DNA]</scope>
    <source>
        <strain evidence="3 4">NCTC1934</strain>
    </source>
</reference>
<feature type="transmembrane region" description="Helical" evidence="2">
    <location>
        <begin position="20"/>
        <end position="41"/>
    </location>
</feature>
<feature type="region of interest" description="Disordered" evidence="1">
    <location>
        <begin position="449"/>
        <end position="480"/>
    </location>
</feature>
<evidence type="ECO:0000313" key="3">
    <source>
        <dbReference type="EMBL" id="SUA79601.1"/>
    </source>
</evidence>
<evidence type="ECO:0008006" key="5">
    <source>
        <dbReference type="Google" id="ProtNLM"/>
    </source>
</evidence>
<evidence type="ECO:0000313" key="4">
    <source>
        <dbReference type="Proteomes" id="UP000255467"/>
    </source>
</evidence>
<keyword evidence="4" id="KW-1185">Reference proteome</keyword>
<dbReference type="Gene3D" id="2.160.20.80">
    <property type="entry name" value="E3 ubiquitin-protein ligase SopA"/>
    <property type="match status" value="1"/>
</dbReference>
<dbReference type="EMBL" id="UGRY01000002">
    <property type="protein sequence ID" value="SUA79601.1"/>
    <property type="molecule type" value="Genomic_DNA"/>
</dbReference>
<dbReference type="RefSeq" id="WP_039815897.1">
    <property type="nucleotide sequence ID" value="NZ_UGRY01000002.1"/>
</dbReference>
<protein>
    <recommendedName>
        <fullName evidence="5">Pentapeptide repeat-containing protein</fullName>
    </recommendedName>
</protein>
<keyword evidence="2" id="KW-0472">Membrane</keyword>
<keyword evidence="2" id="KW-1133">Transmembrane helix</keyword>
<dbReference type="AlphaFoldDB" id="A0A378YSY1"/>
<dbReference type="Proteomes" id="UP000255467">
    <property type="component" value="Unassembled WGS sequence"/>
</dbReference>
<feature type="compositionally biased region" description="Basic and acidic residues" evidence="1">
    <location>
        <begin position="455"/>
        <end position="468"/>
    </location>
</feature>
<gene>
    <name evidence="3" type="ORF">NCTC1934_03869</name>
</gene>
<accession>A0A378YSY1</accession>
<proteinExistence type="predicted"/>